<sequence length="92" mass="10670">MCIALNAYCSQRVLLSTRIALNTYRSRRVSLSKNKRLRRLNRPQGSLKKPLSKPLRTFLTFLMIIEKEKVSKVCQSARYNADAEDWSSGTYK</sequence>
<accession>A0A9P6NAK4</accession>
<evidence type="ECO:0000313" key="2">
    <source>
        <dbReference type="Proteomes" id="UP000886653"/>
    </source>
</evidence>
<keyword evidence="2" id="KW-1185">Reference proteome</keyword>
<protein>
    <submittedName>
        <fullName evidence="1">Uncharacterized protein</fullName>
    </submittedName>
</protein>
<proteinExistence type="predicted"/>
<name>A0A9P6NAK4_9BASI</name>
<reference evidence="1" key="1">
    <citation type="submission" date="2013-11" db="EMBL/GenBank/DDBJ databases">
        <title>Genome sequence of the fusiform rust pathogen reveals effectors for host alternation and coevolution with pine.</title>
        <authorList>
            <consortium name="DOE Joint Genome Institute"/>
            <person name="Smith K."/>
            <person name="Pendleton A."/>
            <person name="Kubisiak T."/>
            <person name="Anderson C."/>
            <person name="Salamov A."/>
            <person name="Aerts A."/>
            <person name="Riley R."/>
            <person name="Clum A."/>
            <person name="Lindquist E."/>
            <person name="Ence D."/>
            <person name="Campbell M."/>
            <person name="Kronenberg Z."/>
            <person name="Feau N."/>
            <person name="Dhillon B."/>
            <person name="Hamelin R."/>
            <person name="Burleigh J."/>
            <person name="Smith J."/>
            <person name="Yandell M."/>
            <person name="Nelson C."/>
            <person name="Grigoriev I."/>
            <person name="Davis J."/>
        </authorList>
    </citation>
    <scope>NUCLEOTIDE SEQUENCE</scope>
    <source>
        <strain evidence="1">G11</strain>
    </source>
</reference>
<gene>
    <name evidence="1" type="ORF">CROQUDRAFT_97983</name>
</gene>
<dbReference type="Proteomes" id="UP000886653">
    <property type="component" value="Unassembled WGS sequence"/>
</dbReference>
<organism evidence="1 2">
    <name type="scientific">Cronartium quercuum f. sp. fusiforme G11</name>
    <dbReference type="NCBI Taxonomy" id="708437"/>
    <lineage>
        <taxon>Eukaryota</taxon>
        <taxon>Fungi</taxon>
        <taxon>Dikarya</taxon>
        <taxon>Basidiomycota</taxon>
        <taxon>Pucciniomycotina</taxon>
        <taxon>Pucciniomycetes</taxon>
        <taxon>Pucciniales</taxon>
        <taxon>Coleosporiaceae</taxon>
        <taxon>Cronartium</taxon>
    </lineage>
</organism>
<dbReference type="EMBL" id="MU167361">
    <property type="protein sequence ID" value="KAG0142062.1"/>
    <property type="molecule type" value="Genomic_DNA"/>
</dbReference>
<evidence type="ECO:0000313" key="1">
    <source>
        <dbReference type="EMBL" id="KAG0142062.1"/>
    </source>
</evidence>
<comment type="caution">
    <text evidence="1">The sequence shown here is derived from an EMBL/GenBank/DDBJ whole genome shotgun (WGS) entry which is preliminary data.</text>
</comment>
<dbReference type="AlphaFoldDB" id="A0A9P6NAK4"/>